<sequence length="124" mass="14377">MQIDLLWSGFIQKLLGKRKILMNRGLVHSALMNRGTLSPQFGSFGTDEQGGEVLRRQNSRALTKMWRTNSTMEMNRIQLKRNIHCITCRRKLLLVNHLRKKAPSLEIFFPVSHSPLFQRAGFRA</sequence>
<name>A0A0A9DIC2_ARUDO</name>
<reference evidence="1" key="1">
    <citation type="submission" date="2014-09" db="EMBL/GenBank/DDBJ databases">
        <authorList>
            <person name="Magalhaes I.L.F."/>
            <person name="Oliveira U."/>
            <person name="Santos F.R."/>
            <person name="Vidigal T.H.D.A."/>
            <person name="Brescovit A.D."/>
            <person name="Santos A.J."/>
        </authorList>
    </citation>
    <scope>NUCLEOTIDE SEQUENCE</scope>
    <source>
        <tissue evidence="1">Shoot tissue taken approximately 20 cm above the soil surface</tissue>
    </source>
</reference>
<dbReference type="AlphaFoldDB" id="A0A0A9DIC2"/>
<organism evidence="1">
    <name type="scientific">Arundo donax</name>
    <name type="common">Giant reed</name>
    <name type="synonym">Donax arundinaceus</name>
    <dbReference type="NCBI Taxonomy" id="35708"/>
    <lineage>
        <taxon>Eukaryota</taxon>
        <taxon>Viridiplantae</taxon>
        <taxon>Streptophyta</taxon>
        <taxon>Embryophyta</taxon>
        <taxon>Tracheophyta</taxon>
        <taxon>Spermatophyta</taxon>
        <taxon>Magnoliopsida</taxon>
        <taxon>Liliopsida</taxon>
        <taxon>Poales</taxon>
        <taxon>Poaceae</taxon>
        <taxon>PACMAD clade</taxon>
        <taxon>Arundinoideae</taxon>
        <taxon>Arundineae</taxon>
        <taxon>Arundo</taxon>
    </lineage>
</organism>
<reference evidence="1" key="2">
    <citation type="journal article" date="2015" name="Data Brief">
        <title>Shoot transcriptome of the giant reed, Arundo donax.</title>
        <authorList>
            <person name="Barrero R.A."/>
            <person name="Guerrero F.D."/>
            <person name="Moolhuijzen P."/>
            <person name="Goolsby J.A."/>
            <person name="Tidwell J."/>
            <person name="Bellgard S.E."/>
            <person name="Bellgard M.I."/>
        </authorList>
    </citation>
    <scope>NUCLEOTIDE SEQUENCE</scope>
    <source>
        <tissue evidence="1">Shoot tissue taken approximately 20 cm above the soil surface</tissue>
    </source>
</reference>
<dbReference type="EMBL" id="GBRH01209556">
    <property type="protein sequence ID" value="JAD88339.1"/>
    <property type="molecule type" value="Transcribed_RNA"/>
</dbReference>
<proteinExistence type="predicted"/>
<accession>A0A0A9DIC2</accession>
<protein>
    <submittedName>
        <fullName evidence="1">Uncharacterized protein</fullName>
    </submittedName>
</protein>
<evidence type="ECO:0000313" key="1">
    <source>
        <dbReference type="EMBL" id="JAD88339.1"/>
    </source>
</evidence>